<dbReference type="RefSeq" id="WP_188919237.1">
    <property type="nucleotide sequence ID" value="NZ_BMPZ01000003.1"/>
</dbReference>
<comment type="caution">
    <text evidence="7">The sequence shown here is derived from an EMBL/GenBank/DDBJ whole genome shotgun (WGS) entry which is preliminary data.</text>
</comment>
<dbReference type="SUPFAM" id="SSF56420">
    <property type="entry name" value="Peptide deformylase"/>
    <property type="match status" value="1"/>
</dbReference>
<feature type="active site" evidence="6">
    <location>
        <position position="140"/>
    </location>
</feature>
<protein>
    <recommendedName>
        <fullName evidence="6">Peptide deformylase</fullName>
        <shortName evidence="6">PDF</shortName>
        <ecNumber evidence="6">3.5.1.88</ecNumber>
    </recommendedName>
    <alternativeName>
        <fullName evidence="6">Polypeptide deformylase</fullName>
    </alternativeName>
</protein>
<comment type="cofactor">
    <cofactor evidence="6">
        <name>Fe(2+)</name>
        <dbReference type="ChEBI" id="CHEBI:29033"/>
    </cofactor>
    <text evidence="6">Binds 1 Fe(2+) ion.</text>
</comment>
<evidence type="ECO:0000256" key="1">
    <source>
        <dbReference type="ARBA" id="ARBA00010759"/>
    </source>
</evidence>
<dbReference type="AlphaFoldDB" id="A0A917N8S4"/>
<dbReference type="InterPro" id="IPR023635">
    <property type="entry name" value="Peptide_deformylase"/>
</dbReference>
<dbReference type="PRINTS" id="PR01576">
    <property type="entry name" value="PDEFORMYLASE"/>
</dbReference>
<proteinExistence type="inferred from homology"/>
<reference evidence="7" key="2">
    <citation type="submission" date="2020-09" db="EMBL/GenBank/DDBJ databases">
        <authorList>
            <person name="Sun Q."/>
            <person name="Ohkuma M."/>
        </authorList>
    </citation>
    <scope>NUCLEOTIDE SEQUENCE</scope>
    <source>
        <strain evidence="7">JCM 30804</strain>
    </source>
</reference>
<evidence type="ECO:0000256" key="4">
    <source>
        <dbReference type="ARBA" id="ARBA00022917"/>
    </source>
</evidence>
<dbReference type="CDD" id="cd00487">
    <property type="entry name" value="Pep_deformylase"/>
    <property type="match status" value="1"/>
</dbReference>
<dbReference type="EMBL" id="BMPZ01000003">
    <property type="protein sequence ID" value="GGI77591.1"/>
    <property type="molecule type" value="Genomic_DNA"/>
</dbReference>
<dbReference type="Proteomes" id="UP000613743">
    <property type="component" value="Unassembled WGS sequence"/>
</dbReference>
<dbReference type="GO" id="GO:0006412">
    <property type="term" value="P:translation"/>
    <property type="evidence" value="ECO:0007669"/>
    <property type="project" value="UniProtKB-UniRule"/>
</dbReference>
<keyword evidence="8" id="KW-1185">Reference proteome</keyword>
<reference evidence="7" key="1">
    <citation type="journal article" date="2014" name="Int. J. Syst. Evol. Microbiol.">
        <title>Complete genome sequence of Corynebacterium casei LMG S-19264T (=DSM 44701T), isolated from a smear-ripened cheese.</title>
        <authorList>
            <consortium name="US DOE Joint Genome Institute (JGI-PGF)"/>
            <person name="Walter F."/>
            <person name="Albersmeier A."/>
            <person name="Kalinowski J."/>
            <person name="Ruckert C."/>
        </authorList>
    </citation>
    <scope>NUCLEOTIDE SEQUENCE</scope>
    <source>
        <strain evidence="7">JCM 30804</strain>
    </source>
</reference>
<dbReference type="Gene3D" id="3.90.45.10">
    <property type="entry name" value="Peptide deformylase"/>
    <property type="match status" value="1"/>
</dbReference>
<dbReference type="PANTHER" id="PTHR10458">
    <property type="entry name" value="PEPTIDE DEFORMYLASE"/>
    <property type="match status" value="1"/>
</dbReference>
<comment type="function">
    <text evidence="6">Removes the formyl group from the N-terminal Met of newly synthesized proteins. Requires at least a dipeptide for an efficient rate of reaction. N-terminal L-methionine is a prerequisite for activity but the enzyme has broad specificity at other positions.</text>
</comment>
<evidence type="ECO:0000256" key="2">
    <source>
        <dbReference type="ARBA" id="ARBA00022723"/>
    </source>
</evidence>
<comment type="similarity">
    <text evidence="1 6">Belongs to the polypeptide deformylase family.</text>
</comment>
<evidence type="ECO:0000256" key="6">
    <source>
        <dbReference type="HAMAP-Rule" id="MF_00163"/>
    </source>
</evidence>
<gene>
    <name evidence="7" type="primary">def2</name>
    <name evidence="6" type="synonym">def</name>
    <name evidence="7" type="ORF">GCM10009332_13670</name>
</gene>
<evidence type="ECO:0000256" key="3">
    <source>
        <dbReference type="ARBA" id="ARBA00022801"/>
    </source>
</evidence>
<dbReference type="PANTHER" id="PTHR10458:SF21">
    <property type="entry name" value="PEPTIDE DEFORMYLASE"/>
    <property type="match status" value="1"/>
</dbReference>
<keyword evidence="4 6" id="KW-0648">Protein biosynthesis</keyword>
<dbReference type="InterPro" id="IPR036821">
    <property type="entry name" value="Peptide_deformylase_sf"/>
</dbReference>
<dbReference type="NCBIfam" id="NF001159">
    <property type="entry name" value="PRK00150.1-3"/>
    <property type="match status" value="1"/>
</dbReference>
<organism evidence="7 8">
    <name type="scientific">Shewanella gelidii</name>
    <dbReference type="NCBI Taxonomy" id="1642821"/>
    <lineage>
        <taxon>Bacteria</taxon>
        <taxon>Pseudomonadati</taxon>
        <taxon>Pseudomonadota</taxon>
        <taxon>Gammaproteobacteria</taxon>
        <taxon>Alteromonadales</taxon>
        <taxon>Shewanellaceae</taxon>
        <taxon>Shewanella</taxon>
    </lineage>
</organism>
<dbReference type="GO" id="GO:0042586">
    <property type="term" value="F:peptide deformylase activity"/>
    <property type="evidence" value="ECO:0007669"/>
    <property type="project" value="UniProtKB-UniRule"/>
</dbReference>
<evidence type="ECO:0000256" key="5">
    <source>
        <dbReference type="ARBA" id="ARBA00023004"/>
    </source>
</evidence>
<feature type="binding site" evidence="6">
    <location>
        <position position="97"/>
    </location>
    <ligand>
        <name>Fe cation</name>
        <dbReference type="ChEBI" id="CHEBI:24875"/>
    </ligand>
</feature>
<name>A0A917N8S4_9GAMM</name>
<evidence type="ECO:0000313" key="7">
    <source>
        <dbReference type="EMBL" id="GGI77591.1"/>
    </source>
</evidence>
<keyword evidence="5 6" id="KW-0408">Iron</keyword>
<dbReference type="HAMAP" id="MF_00163">
    <property type="entry name" value="Pep_deformylase"/>
    <property type="match status" value="1"/>
</dbReference>
<comment type="catalytic activity">
    <reaction evidence="6">
        <text>N-terminal N-formyl-L-methionyl-[peptide] + H2O = N-terminal L-methionyl-[peptide] + formate</text>
        <dbReference type="Rhea" id="RHEA:24420"/>
        <dbReference type="Rhea" id="RHEA-COMP:10639"/>
        <dbReference type="Rhea" id="RHEA-COMP:10640"/>
        <dbReference type="ChEBI" id="CHEBI:15377"/>
        <dbReference type="ChEBI" id="CHEBI:15740"/>
        <dbReference type="ChEBI" id="CHEBI:49298"/>
        <dbReference type="ChEBI" id="CHEBI:64731"/>
        <dbReference type="EC" id="3.5.1.88"/>
    </reaction>
</comment>
<accession>A0A917N8S4</accession>
<dbReference type="Pfam" id="PF01327">
    <property type="entry name" value="Pep_deformylase"/>
    <property type="match status" value="1"/>
</dbReference>
<feature type="binding site" evidence="6">
    <location>
        <position position="139"/>
    </location>
    <ligand>
        <name>Fe cation</name>
        <dbReference type="ChEBI" id="CHEBI:24875"/>
    </ligand>
</feature>
<dbReference type="EC" id="3.5.1.88" evidence="6"/>
<feature type="binding site" evidence="6">
    <location>
        <position position="143"/>
    </location>
    <ligand>
        <name>Fe cation</name>
        <dbReference type="ChEBI" id="CHEBI:24875"/>
    </ligand>
</feature>
<dbReference type="GO" id="GO:0046872">
    <property type="term" value="F:metal ion binding"/>
    <property type="evidence" value="ECO:0007669"/>
    <property type="project" value="UniProtKB-KW"/>
</dbReference>
<dbReference type="PIRSF" id="PIRSF004749">
    <property type="entry name" value="Pep_def"/>
    <property type="match status" value="1"/>
</dbReference>
<keyword evidence="3 6" id="KW-0378">Hydrolase</keyword>
<dbReference type="NCBIfam" id="TIGR00079">
    <property type="entry name" value="pept_deformyl"/>
    <property type="match status" value="1"/>
</dbReference>
<sequence>MLTITQFGDPRLNQASEPVTVFDEELATFAKQLQQRMELAKGVGISASQVSRMQAMFIVASHPNERYPHAPEMEPLVVINPKVEAVSDSKEVAEEGCLSLTRRRLKIERHSWIEASFQDLQGNWHRQRFEGFIARIFQHELDHMNGITLFKRIKLTEAEKG</sequence>
<keyword evidence="2 6" id="KW-0479">Metal-binding</keyword>
<evidence type="ECO:0000313" key="8">
    <source>
        <dbReference type="Proteomes" id="UP000613743"/>
    </source>
</evidence>